<dbReference type="GO" id="GO:0016491">
    <property type="term" value="F:oxidoreductase activity"/>
    <property type="evidence" value="ECO:0007669"/>
    <property type="project" value="InterPro"/>
</dbReference>
<gene>
    <name evidence="2" type="ORF">ASPVEDRAFT_26261</name>
</gene>
<evidence type="ECO:0000313" key="2">
    <source>
        <dbReference type="EMBL" id="OJI99447.1"/>
    </source>
</evidence>
<dbReference type="Gene3D" id="3.40.30.10">
    <property type="entry name" value="Glutaredoxin"/>
    <property type="match status" value="1"/>
</dbReference>
<feature type="domain" description="DSBA-like thioredoxin" evidence="1">
    <location>
        <begin position="6"/>
        <end position="212"/>
    </location>
</feature>
<dbReference type="AlphaFoldDB" id="A0A1L9PD32"/>
<evidence type="ECO:0000313" key="3">
    <source>
        <dbReference type="Proteomes" id="UP000184073"/>
    </source>
</evidence>
<reference evidence="3" key="1">
    <citation type="journal article" date="2017" name="Genome Biol.">
        <title>Comparative genomics reveals high biological diversity and specific adaptations in the industrially and medically important fungal genus Aspergillus.</title>
        <authorList>
            <person name="de Vries R.P."/>
            <person name="Riley R."/>
            <person name="Wiebenga A."/>
            <person name="Aguilar-Osorio G."/>
            <person name="Amillis S."/>
            <person name="Uchima C.A."/>
            <person name="Anderluh G."/>
            <person name="Asadollahi M."/>
            <person name="Askin M."/>
            <person name="Barry K."/>
            <person name="Battaglia E."/>
            <person name="Bayram O."/>
            <person name="Benocci T."/>
            <person name="Braus-Stromeyer S.A."/>
            <person name="Caldana C."/>
            <person name="Canovas D."/>
            <person name="Cerqueira G.C."/>
            <person name="Chen F."/>
            <person name="Chen W."/>
            <person name="Choi C."/>
            <person name="Clum A."/>
            <person name="Dos Santos R.A."/>
            <person name="Damasio A.R."/>
            <person name="Diallinas G."/>
            <person name="Emri T."/>
            <person name="Fekete E."/>
            <person name="Flipphi M."/>
            <person name="Freyberg S."/>
            <person name="Gallo A."/>
            <person name="Gournas C."/>
            <person name="Habgood R."/>
            <person name="Hainaut M."/>
            <person name="Harispe M.L."/>
            <person name="Henrissat B."/>
            <person name="Hilden K.S."/>
            <person name="Hope R."/>
            <person name="Hossain A."/>
            <person name="Karabika E."/>
            <person name="Karaffa L."/>
            <person name="Karanyi Z."/>
            <person name="Krasevec N."/>
            <person name="Kuo A."/>
            <person name="Kusch H."/>
            <person name="LaButti K."/>
            <person name="Lagendijk E.L."/>
            <person name="Lapidus A."/>
            <person name="Levasseur A."/>
            <person name="Lindquist E."/>
            <person name="Lipzen A."/>
            <person name="Logrieco A.F."/>
            <person name="MacCabe A."/>
            <person name="Maekelae M.R."/>
            <person name="Malavazi I."/>
            <person name="Melin P."/>
            <person name="Meyer V."/>
            <person name="Mielnichuk N."/>
            <person name="Miskei M."/>
            <person name="Molnar A.P."/>
            <person name="Mule G."/>
            <person name="Ngan C.Y."/>
            <person name="Orejas M."/>
            <person name="Orosz E."/>
            <person name="Ouedraogo J.P."/>
            <person name="Overkamp K.M."/>
            <person name="Park H.-S."/>
            <person name="Perrone G."/>
            <person name="Piumi F."/>
            <person name="Punt P.J."/>
            <person name="Ram A.F."/>
            <person name="Ramon A."/>
            <person name="Rauscher S."/>
            <person name="Record E."/>
            <person name="Riano-Pachon D.M."/>
            <person name="Robert V."/>
            <person name="Roehrig J."/>
            <person name="Ruller R."/>
            <person name="Salamov A."/>
            <person name="Salih N.S."/>
            <person name="Samson R.A."/>
            <person name="Sandor E."/>
            <person name="Sanguinetti M."/>
            <person name="Schuetze T."/>
            <person name="Sepcic K."/>
            <person name="Shelest E."/>
            <person name="Sherlock G."/>
            <person name="Sophianopoulou V."/>
            <person name="Squina F.M."/>
            <person name="Sun H."/>
            <person name="Susca A."/>
            <person name="Todd R.B."/>
            <person name="Tsang A."/>
            <person name="Unkles S.E."/>
            <person name="van de Wiele N."/>
            <person name="van Rossen-Uffink D."/>
            <person name="Oliveira J.V."/>
            <person name="Vesth T.C."/>
            <person name="Visser J."/>
            <person name="Yu J.-H."/>
            <person name="Zhou M."/>
            <person name="Andersen M.R."/>
            <person name="Archer D.B."/>
            <person name="Baker S.E."/>
            <person name="Benoit I."/>
            <person name="Brakhage A.A."/>
            <person name="Braus G.H."/>
            <person name="Fischer R."/>
            <person name="Frisvad J.C."/>
            <person name="Goldman G.H."/>
            <person name="Houbraken J."/>
            <person name="Oakley B."/>
            <person name="Pocsi I."/>
            <person name="Scazzocchio C."/>
            <person name="Seiboth B."/>
            <person name="vanKuyk P.A."/>
            <person name="Wortman J."/>
            <person name="Dyer P.S."/>
            <person name="Grigoriev I.V."/>
        </authorList>
    </citation>
    <scope>NUCLEOTIDE SEQUENCE [LARGE SCALE GENOMIC DNA]</scope>
    <source>
        <strain evidence="3">CBS 583.65</strain>
    </source>
</reference>
<proteinExistence type="predicted"/>
<name>A0A1L9PD32_ASPVE</name>
<dbReference type="InterPro" id="IPR001853">
    <property type="entry name" value="DSBA-like_thioredoxin_dom"/>
</dbReference>
<organism evidence="2 3">
    <name type="scientific">Aspergillus versicolor CBS 583.65</name>
    <dbReference type="NCBI Taxonomy" id="1036611"/>
    <lineage>
        <taxon>Eukaryota</taxon>
        <taxon>Fungi</taxon>
        <taxon>Dikarya</taxon>
        <taxon>Ascomycota</taxon>
        <taxon>Pezizomycotina</taxon>
        <taxon>Eurotiomycetes</taxon>
        <taxon>Eurotiomycetidae</taxon>
        <taxon>Eurotiales</taxon>
        <taxon>Aspergillaceae</taxon>
        <taxon>Aspergillus</taxon>
        <taxon>Aspergillus subgen. Nidulantes</taxon>
    </lineage>
</organism>
<dbReference type="GeneID" id="63725390"/>
<dbReference type="PANTHER" id="PTHR13887:SF41">
    <property type="entry name" value="THIOREDOXIN SUPERFAMILY PROTEIN"/>
    <property type="match status" value="1"/>
</dbReference>
<protein>
    <recommendedName>
        <fullName evidence="1">DSBA-like thioredoxin domain-containing protein</fullName>
    </recommendedName>
</protein>
<dbReference type="InterPro" id="IPR036249">
    <property type="entry name" value="Thioredoxin-like_sf"/>
</dbReference>
<dbReference type="Pfam" id="PF01323">
    <property type="entry name" value="DSBA"/>
    <property type="match status" value="1"/>
</dbReference>
<dbReference type="EMBL" id="KV878126">
    <property type="protein sequence ID" value="OJI99447.1"/>
    <property type="molecule type" value="Genomic_DNA"/>
</dbReference>
<evidence type="ECO:0000259" key="1">
    <source>
        <dbReference type="Pfam" id="PF01323"/>
    </source>
</evidence>
<dbReference type="SUPFAM" id="SSF52833">
    <property type="entry name" value="Thioredoxin-like"/>
    <property type="match status" value="1"/>
</dbReference>
<dbReference type="Proteomes" id="UP000184073">
    <property type="component" value="Unassembled WGS sequence"/>
</dbReference>
<keyword evidence="3" id="KW-1185">Reference proteome</keyword>
<dbReference type="CDD" id="cd03024">
    <property type="entry name" value="DsbA_FrnE"/>
    <property type="match status" value="1"/>
</dbReference>
<dbReference type="RefSeq" id="XP_040665210.1">
    <property type="nucleotide sequence ID" value="XM_040809879.1"/>
</dbReference>
<dbReference type="VEuPathDB" id="FungiDB:ASPVEDRAFT_26261"/>
<dbReference type="OrthoDB" id="1930760at2759"/>
<accession>A0A1L9PD32</accession>
<dbReference type="PANTHER" id="PTHR13887">
    <property type="entry name" value="GLUTATHIONE S-TRANSFERASE KAPPA"/>
    <property type="match status" value="1"/>
</dbReference>
<sequence length="225" mass="24629">MAVIPIEIISDVICPWCFIGYRSLQRTIALYKKTYPGGSKDEFQIVWKPYFIDQVAPEESVLVNETDRMARRMTPAQITAAQTRLIRVGKSVGIAFRFGGYIGSSRLAHRVLHFALERGGSEIQCAVAETLFKYQFEMEQDVSDVDVVVNAAVGSGLDESEVRAFLAGGGGVEETENEAKGSRAQVQGVPHFVIGEKNHLDGAGEMEEFFQAFVAARAGMGKTTA</sequence>